<keyword evidence="2" id="KW-1185">Reference proteome</keyword>
<evidence type="ECO:0000313" key="2">
    <source>
        <dbReference type="Proteomes" id="UP000315252"/>
    </source>
</evidence>
<protein>
    <recommendedName>
        <fullName evidence="3">DUF4336 domain-containing protein</fullName>
    </recommendedName>
</protein>
<reference evidence="1 2" key="1">
    <citation type="submission" date="2019-06" db="EMBL/GenBank/DDBJ databases">
        <title>Whole genome sequence for Rhodospirillaceae sp. R148.</title>
        <authorList>
            <person name="Wang G."/>
        </authorList>
    </citation>
    <scope>NUCLEOTIDE SEQUENCE [LARGE SCALE GENOMIC DNA]</scope>
    <source>
        <strain evidence="1 2">R148</strain>
    </source>
</reference>
<comment type="caution">
    <text evidence="1">The sequence shown here is derived from an EMBL/GenBank/DDBJ whole genome shotgun (WGS) entry which is preliminary data.</text>
</comment>
<sequence>MAGQLSAFGELEGIEGVFIADSNDLRCSALKLKDDRLCLFSPVTGLGEKALESLAGIGEVAFLLAPNHYHNKALRAYADAFPDAELCASDKAAPRLRKVTGLDIASLKNLRALLPPGVDFIEPVGLKTGEVWLRMRKHKETSWLVVDAFCGPKIQARRKEAAKPEILKPFPTYGTGDKAAYAAWVCQQIREDEPKRIIPCHGAVLRAQDLPAKLESLVQEVFVGS</sequence>
<dbReference type="OrthoDB" id="450111at2"/>
<evidence type="ECO:0000313" key="1">
    <source>
        <dbReference type="EMBL" id="TQV77808.1"/>
    </source>
</evidence>
<gene>
    <name evidence="1" type="ORF">FKG95_19820</name>
</gene>
<accession>A0A545TKT4</accession>
<dbReference type="EMBL" id="VHSH01000007">
    <property type="protein sequence ID" value="TQV77808.1"/>
    <property type="molecule type" value="Genomic_DNA"/>
</dbReference>
<proteinExistence type="predicted"/>
<evidence type="ECO:0008006" key="3">
    <source>
        <dbReference type="Google" id="ProtNLM"/>
    </source>
</evidence>
<dbReference type="Proteomes" id="UP000315252">
    <property type="component" value="Unassembled WGS sequence"/>
</dbReference>
<dbReference type="AlphaFoldDB" id="A0A545TKT4"/>
<organism evidence="1 2">
    <name type="scientific">Denitrobaculum tricleocarpae</name>
    <dbReference type="NCBI Taxonomy" id="2591009"/>
    <lineage>
        <taxon>Bacteria</taxon>
        <taxon>Pseudomonadati</taxon>
        <taxon>Pseudomonadota</taxon>
        <taxon>Alphaproteobacteria</taxon>
        <taxon>Rhodospirillales</taxon>
        <taxon>Rhodospirillaceae</taxon>
        <taxon>Denitrobaculum</taxon>
    </lineage>
</organism>
<dbReference type="RefSeq" id="WP_142898151.1">
    <property type="nucleotide sequence ID" value="NZ_ML660058.1"/>
</dbReference>
<name>A0A545TKT4_9PROT</name>